<keyword evidence="2" id="KW-1185">Reference proteome</keyword>
<dbReference type="AlphaFoldDB" id="A0A011QM49"/>
<accession>A0A011QM49</accession>
<reference evidence="1" key="1">
    <citation type="submission" date="2014-02" db="EMBL/GenBank/DDBJ databases">
        <title>Expanding our view of genomic diversity in Candidatus Accumulibacter clades.</title>
        <authorList>
            <person name="Skennerton C.T."/>
            <person name="Barr J.J."/>
            <person name="Slater F.R."/>
            <person name="Bond P.L."/>
            <person name="Tyson G.W."/>
        </authorList>
    </citation>
    <scope>NUCLEOTIDE SEQUENCE [LARGE SCALE GENOMIC DNA]</scope>
</reference>
<organism evidence="1 2">
    <name type="scientific">Accumulibacter regalis</name>
    <dbReference type="NCBI Taxonomy" id="522306"/>
    <lineage>
        <taxon>Bacteria</taxon>
        <taxon>Pseudomonadati</taxon>
        <taxon>Pseudomonadota</taxon>
        <taxon>Betaproteobacteria</taxon>
        <taxon>Candidatus Accumulibacter</taxon>
    </lineage>
</organism>
<dbReference type="eggNOG" id="ENOG50302B8">
    <property type="taxonomic scope" value="Bacteria"/>
</dbReference>
<dbReference type="PATRIC" id="fig|1454004.3.peg.783"/>
<name>A0A011QM49_ACCRE</name>
<dbReference type="STRING" id="1454004.AW11_00757"/>
<sequence>MSRFQARRLLLGCSAGEVVLLADPEAGTATAQQLVAQSVAPASAALADVSAALCAALQTLKTARPEAFASVADARSPARSPARLLVVTLDDSLARSFVVTPPRGAQGLRELRATAAARFAALYGESADDCLLVGDWHATSPFIVCALPRPLHQALDELAQAHSWRLASLAPALIRVGNRLCTAIPADGWLLVGFGLTLTLLNTCHDRVVATRSLRLPCAPDLATLETLVEQERLRSPGSGESARGQSLLWAGAADWLPEPTTIAGLESRTMPLSGVVSPAATGSAAAQLALAGRRP</sequence>
<dbReference type="Proteomes" id="UP000022141">
    <property type="component" value="Unassembled WGS sequence"/>
</dbReference>
<evidence type="ECO:0000313" key="2">
    <source>
        <dbReference type="Proteomes" id="UP000022141"/>
    </source>
</evidence>
<gene>
    <name evidence="1" type="ORF">AW11_00757</name>
</gene>
<proteinExistence type="predicted"/>
<protein>
    <submittedName>
        <fullName evidence="1">Uncharacterized protein</fullName>
    </submittedName>
</protein>
<evidence type="ECO:0000313" key="1">
    <source>
        <dbReference type="EMBL" id="EXI90402.1"/>
    </source>
</evidence>
<dbReference type="EMBL" id="JEMY01000006">
    <property type="protein sequence ID" value="EXI90402.1"/>
    <property type="molecule type" value="Genomic_DNA"/>
</dbReference>
<comment type="caution">
    <text evidence="1">The sequence shown here is derived from an EMBL/GenBank/DDBJ whole genome shotgun (WGS) entry which is preliminary data.</text>
</comment>